<accession>A0A6J7HIR9</accession>
<proteinExistence type="predicted"/>
<gene>
    <name evidence="2" type="ORF">UFOPK3733_00065</name>
</gene>
<organism evidence="2">
    <name type="scientific">freshwater metagenome</name>
    <dbReference type="NCBI Taxonomy" id="449393"/>
    <lineage>
        <taxon>unclassified sequences</taxon>
        <taxon>metagenomes</taxon>
        <taxon>ecological metagenomes</taxon>
    </lineage>
</organism>
<evidence type="ECO:0000313" key="2">
    <source>
        <dbReference type="EMBL" id="CAB4920871.1"/>
    </source>
</evidence>
<feature type="compositionally biased region" description="Polar residues" evidence="1">
    <location>
        <begin position="92"/>
        <end position="102"/>
    </location>
</feature>
<reference evidence="2" key="1">
    <citation type="submission" date="2020-05" db="EMBL/GenBank/DDBJ databases">
        <authorList>
            <person name="Chiriac C."/>
            <person name="Salcher M."/>
            <person name="Ghai R."/>
            <person name="Kavagutti S V."/>
        </authorList>
    </citation>
    <scope>NUCLEOTIDE SEQUENCE</scope>
</reference>
<dbReference type="AlphaFoldDB" id="A0A6J7HIR9"/>
<feature type="region of interest" description="Disordered" evidence="1">
    <location>
        <begin position="72"/>
        <end position="102"/>
    </location>
</feature>
<evidence type="ECO:0000256" key="1">
    <source>
        <dbReference type="SAM" id="MobiDB-lite"/>
    </source>
</evidence>
<feature type="compositionally biased region" description="Low complexity" evidence="1">
    <location>
        <begin position="80"/>
        <end position="91"/>
    </location>
</feature>
<name>A0A6J7HIR9_9ZZZZ</name>
<dbReference type="EMBL" id="CAFBNC010000001">
    <property type="protein sequence ID" value="CAB4920871.1"/>
    <property type="molecule type" value="Genomic_DNA"/>
</dbReference>
<sequence length="102" mass="10277">MKAEDLGRLMGLDDPALPQRLALSKNTGLGFALLATGGGDEHDAMSGSRRQCHGATGGDGFVIGMSVETHEGGHQAIAPSARSAASRSASATPHSESTSSVC</sequence>
<protein>
    <submittedName>
        <fullName evidence="2">Unannotated protein</fullName>
    </submittedName>
</protein>